<evidence type="ECO:0000256" key="1">
    <source>
        <dbReference type="SAM" id="MobiDB-lite"/>
    </source>
</evidence>
<reference evidence="2 3" key="1">
    <citation type="journal article" date="2013" name="BMC Genomics">
        <title>Genome sequencing and comparative genomics of honey bee microsporidia, Nosema apis reveal novel insights into host-parasite interactions.</title>
        <authorList>
            <person name="Chen Yp."/>
            <person name="Pettis J.S."/>
            <person name="Zhao Y."/>
            <person name="Liu X."/>
            <person name="Tallon L.J."/>
            <person name="Sadzewicz L.D."/>
            <person name="Li R."/>
            <person name="Zheng H."/>
            <person name="Huang S."/>
            <person name="Zhang X."/>
            <person name="Hamilton M.C."/>
            <person name="Pernal S.F."/>
            <person name="Melathopoulos A.P."/>
            <person name="Yan X."/>
            <person name="Evans J.D."/>
        </authorList>
    </citation>
    <scope>NUCLEOTIDE SEQUENCE [LARGE SCALE GENOMIC DNA]</scope>
    <source>
        <strain evidence="2 3">BRL 01</strain>
    </source>
</reference>
<dbReference type="HOGENOM" id="CLU_116833_0_0_1"/>
<dbReference type="Proteomes" id="UP000053780">
    <property type="component" value="Unassembled WGS sequence"/>
</dbReference>
<feature type="compositionally biased region" description="Acidic residues" evidence="1">
    <location>
        <begin position="129"/>
        <end position="139"/>
    </location>
</feature>
<dbReference type="AlphaFoldDB" id="T0L6U2"/>
<evidence type="ECO:0000313" key="3">
    <source>
        <dbReference type="Proteomes" id="UP000053780"/>
    </source>
</evidence>
<name>T0L6U2_9MICR</name>
<feature type="compositionally biased region" description="Acidic residues" evidence="1">
    <location>
        <begin position="95"/>
        <end position="107"/>
    </location>
</feature>
<accession>T0L6U2</accession>
<dbReference type="VEuPathDB" id="MicrosporidiaDB:NAPIS_ORF02055"/>
<feature type="compositionally biased region" description="Basic and acidic residues" evidence="1">
    <location>
        <begin position="140"/>
        <end position="149"/>
    </location>
</feature>
<evidence type="ECO:0000313" key="2">
    <source>
        <dbReference type="EMBL" id="EQB60383.1"/>
    </source>
</evidence>
<feature type="region of interest" description="Disordered" evidence="1">
    <location>
        <begin position="91"/>
        <end position="149"/>
    </location>
</feature>
<organism evidence="2 3">
    <name type="scientific">Vairimorpha apis BRL 01</name>
    <dbReference type="NCBI Taxonomy" id="1037528"/>
    <lineage>
        <taxon>Eukaryota</taxon>
        <taxon>Fungi</taxon>
        <taxon>Fungi incertae sedis</taxon>
        <taxon>Microsporidia</taxon>
        <taxon>Nosematidae</taxon>
        <taxon>Vairimorpha</taxon>
    </lineage>
</organism>
<keyword evidence="3" id="KW-1185">Reference proteome</keyword>
<sequence length="149" mass="16864">MHLLWSYSKDSCLPGSSMCIKNMLKICDINGYWITTDCPKGTECSIKNDNVACLSSTSEKSEDKSITKDSKIMEQLLKLTKDKSFVEKLKSEIYNENDSEEEEDSDTSEDKNSKKSSNSSKEDKKDSKDSDEETSENENSDEKDGKKIK</sequence>
<dbReference type="EMBL" id="KE647293">
    <property type="protein sequence ID" value="EQB60383.1"/>
    <property type="molecule type" value="Genomic_DNA"/>
</dbReference>
<proteinExistence type="predicted"/>
<dbReference type="OrthoDB" id="2201076at2759"/>
<protein>
    <submittedName>
        <fullName evidence="2">Endochitinase</fullName>
    </submittedName>
</protein>
<gene>
    <name evidence="2" type="ORF">NAPIS_ORF02055</name>
</gene>